<keyword evidence="1" id="KW-1133">Transmembrane helix</keyword>
<dbReference type="RefSeq" id="WP_116959842.1">
    <property type="nucleotide sequence ID" value="NZ_QVLS01000008.1"/>
</dbReference>
<dbReference type="AlphaFoldDB" id="A0A372EHK3"/>
<dbReference type="Proteomes" id="UP000261931">
    <property type="component" value="Unassembled WGS sequence"/>
</dbReference>
<dbReference type="EMBL" id="QVLS01000008">
    <property type="protein sequence ID" value="RFP77971.1"/>
    <property type="molecule type" value="Genomic_DNA"/>
</dbReference>
<reference evidence="2 3" key="1">
    <citation type="submission" date="2018-08" db="EMBL/GenBank/DDBJ databases">
        <title>Hydrogenophaga sp. LA-38 isolated from sludge.</title>
        <authorList>
            <person name="Im W.-T."/>
        </authorList>
    </citation>
    <scope>NUCLEOTIDE SEQUENCE [LARGE SCALE GENOMIC DNA]</scope>
    <source>
        <strain evidence="2 3">LA-38</strain>
    </source>
</reference>
<evidence type="ECO:0000256" key="1">
    <source>
        <dbReference type="SAM" id="Phobius"/>
    </source>
</evidence>
<evidence type="ECO:0000313" key="3">
    <source>
        <dbReference type="Proteomes" id="UP000261931"/>
    </source>
</evidence>
<evidence type="ECO:0000313" key="2">
    <source>
        <dbReference type="EMBL" id="RFP77971.1"/>
    </source>
</evidence>
<comment type="caution">
    <text evidence="2">The sequence shown here is derived from an EMBL/GenBank/DDBJ whole genome shotgun (WGS) entry which is preliminary data.</text>
</comment>
<keyword evidence="1" id="KW-0812">Transmembrane</keyword>
<name>A0A372EHK3_9BURK</name>
<proteinExistence type="predicted"/>
<dbReference type="InterPro" id="IPR021344">
    <property type="entry name" value="DUF2970"/>
</dbReference>
<accession>A0A372EHK3</accession>
<keyword evidence="3" id="KW-1185">Reference proteome</keyword>
<protein>
    <submittedName>
        <fullName evidence="2">DUF2970 domain-containing protein</fullName>
    </submittedName>
</protein>
<keyword evidence="1" id="KW-0472">Membrane</keyword>
<gene>
    <name evidence="2" type="ORF">DY262_14605</name>
</gene>
<sequence length="60" mass="6480">MRITREIRTVLWGLIGVARRSRLEAPSDHPLVLIAVAFVLVLVFLGTLAFIALKAPGALG</sequence>
<organism evidence="2 3">
    <name type="scientific">Hydrogenophaga borbori</name>
    <dbReference type="NCBI Taxonomy" id="2294117"/>
    <lineage>
        <taxon>Bacteria</taxon>
        <taxon>Pseudomonadati</taxon>
        <taxon>Pseudomonadota</taxon>
        <taxon>Betaproteobacteria</taxon>
        <taxon>Burkholderiales</taxon>
        <taxon>Comamonadaceae</taxon>
        <taxon>Hydrogenophaga</taxon>
    </lineage>
</organism>
<dbReference type="Pfam" id="PF11174">
    <property type="entry name" value="DUF2970"/>
    <property type="match status" value="1"/>
</dbReference>
<feature type="transmembrane region" description="Helical" evidence="1">
    <location>
        <begin position="31"/>
        <end position="53"/>
    </location>
</feature>